<dbReference type="GO" id="GO:0120147">
    <property type="term" value="F:formylglycine-generating oxidase activity"/>
    <property type="evidence" value="ECO:0007669"/>
    <property type="project" value="TreeGrafter"/>
</dbReference>
<dbReference type="InterPro" id="IPR042095">
    <property type="entry name" value="SUMF_sf"/>
</dbReference>
<dbReference type="InterPro" id="IPR016187">
    <property type="entry name" value="CTDL_fold"/>
</dbReference>
<dbReference type="SUPFAM" id="SSF56436">
    <property type="entry name" value="C-type lectin-like"/>
    <property type="match status" value="1"/>
</dbReference>
<name>A0A1Y1RUG3_9SPIO</name>
<evidence type="ECO:0000259" key="1">
    <source>
        <dbReference type="Pfam" id="PF03781"/>
    </source>
</evidence>
<reference evidence="2 3" key="1">
    <citation type="submission" date="2017-03" db="EMBL/GenBank/DDBJ databases">
        <title>Draft Genome sequence of Marispirochaeta sp. strain JC444.</title>
        <authorList>
            <person name="Shivani Y."/>
            <person name="Subhash Y."/>
            <person name="Sasikala C."/>
            <person name="Ramana C."/>
        </authorList>
    </citation>
    <scope>NUCLEOTIDE SEQUENCE [LARGE SCALE GENOMIC DNA]</scope>
    <source>
        <strain evidence="2 3">JC444</strain>
    </source>
</reference>
<dbReference type="RefSeq" id="WP_083052344.1">
    <property type="nucleotide sequence ID" value="NZ_MWQY01000021.1"/>
</dbReference>
<protein>
    <recommendedName>
        <fullName evidence="1">Sulfatase-modifying factor enzyme-like domain-containing protein</fullName>
    </recommendedName>
</protein>
<dbReference type="PANTHER" id="PTHR23150:SF19">
    <property type="entry name" value="FORMYLGLYCINE-GENERATING ENZYME"/>
    <property type="match status" value="1"/>
</dbReference>
<dbReference type="Proteomes" id="UP000192343">
    <property type="component" value="Unassembled WGS sequence"/>
</dbReference>
<evidence type="ECO:0000313" key="3">
    <source>
        <dbReference type="Proteomes" id="UP000192343"/>
    </source>
</evidence>
<feature type="domain" description="Sulfatase-modifying factor enzyme-like" evidence="1">
    <location>
        <begin position="97"/>
        <end position="372"/>
    </location>
</feature>
<keyword evidence="3" id="KW-1185">Reference proteome</keyword>
<accession>A0A1Y1RUG3</accession>
<dbReference type="OrthoDB" id="9812707at2"/>
<dbReference type="PANTHER" id="PTHR23150">
    <property type="entry name" value="SULFATASE MODIFYING FACTOR 1, 2"/>
    <property type="match status" value="1"/>
</dbReference>
<evidence type="ECO:0000313" key="2">
    <source>
        <dbReference type="EMBL" id="ORC32639.1"/>
    </source>
</evidence>
<dbReference type="STRING" id="1963862.B4O97_15890"/>
<proteinExistence type="predicted"/>
<dbReference type="Gene3D" id="3.90.1580.10">
    <property type="entry name" value="paralog of FGE (formylglycine-generating enzyme)"/>
    <property type="match status" value="1"/>
</dbReference>
<gene>
    <name evidence="2" type="ORF">B4O97_15890</name>
</gene>
<comment type="caution">
    <text evidence="2">The sequence shown here is derived from an EMBL/GenBank/DDBJ whole genome shotgun (WGS) entry which is preliminary data.</text>
</comment>
<sequence>MSFLKKNNSISITVYPHTEIFIRNKVKRVKNGKISILLKNGVYLCRYKCPGKPSFTRLLFLNNLKDEISFDYRLLQDMSEHHYNVKVHNPERLPFEPETLKIPGAHVHLGVQLGEGPSTSLGSYSIKLRSFAISKYEVTNKQFSTFVQSTGYVTDAEQSGGGFSTDGRGHWQWLPSAQWRHPFLKNRISLPDDHPVVMVSWDDAMAYCKWLSNMTNRNYRLPKEAEWEYAARGEDHRLFPWTRSFNGDFHNYCNHGKSHKKSLGRGSIHDGYLLTSPVNAFPRGVSPFGVWDMLGNVKEWMEDDFIYYDEKKNSQHANQKEEQYGSITIHGIPKTLRGTGFYGDPQGYFLNAIARNSHVHKARFSALGFRLVEEL</sequence>
<dbReference type="InterPro" id="IPR051043">
    <property type="entry name" value="Sulfatase_Mod_Factor_Kinase"/>
</dbReference>
<dbReference type="InterPro" id="IPR005532">
    <property type="entry name" value="SUMF_dom"/>
</dbReference>
<dbReference type="EMBL" id="MWQY01000021">
    <property type="protein sequence ID" value="ORC32639.1"/>
    <property type="molecule type" value="Genomic_DNA"/>
</dbReference>
<dbReference type="Pfam" id="PF03781">
    <property type="entry name" value="FGE-sulfatase"/>
    <property type="match status" value="1"/>
</dbReference>
<dbReference type="AlphaFoldDB" id="A0A1Y1RUG3"/>
<organism evidence="2 3">
    <name type="scientific">Marispirochaeta aestuarii</name>
    <dbReference type="NCBI Taxonomy" id="1963862"/>
    <lineage>
        <taxon>Bacteria</taxon>
        <taxon>Pseudomonadati</taxon>
        <taxon>Spirochaetota</taxon>
        <taxon>Spirochaetia</taxon>
        <taxon>Spirochaetales</taxon>
        <taxon>Spirochaetaceae</taxon>
        <taxon>Marispirochaeta</taxon>
    </lineage>
</organism>